<sequence>MTVSSSILFNLPLIRFRSLSLLSSSRLPLSSLRSISISPRKFRAFSTMTTTDAKDAGMDDVQRRLMFEDECILVDETDRVVGFDTKYNCHLMENIEAENLLHRAFSVFLFNSNYELLLQERGLCSAERSLSLLSCSRLPLSSLRSVSISPRKFRAFSTMTTTDAKDAGMDDVQRRLMFEDECILVDETDLVVGFDTKYN</sequence>
<dbReference type="Gene3D" id="3.90.79.10">
    <property type="entry name" value="Nucleoside Triphosphate Pyrophosphohydrolase"/>
    <property type="match status" value="1"/>
</dbReference>
<dbReference type="GO" id="GO:0005737">
    <property type="term" value="C:cytoplasm"/>
    <property type="evidence" value="ECO:0007669"/>
    <property type="project" value="TreeGrafter"/>
</dbReference>
<dbReference type="EMBL" id="QGKX02000004">
    <property type="protein sequence ID" value="KAF3599656.1"/>
    <property type="molecule type" value="Genomic_DNA"/>
</dbReference>
<dbReference type="Proteomes" id="UP000712600">
    <property type="component" value="Unassembled WGS sequence"/>
</dbReference>
<dbReference type="InterPro" id="IPR015797">
    <property type="entry name" value="NUDIX_hydrolase-like_dom_sf"/>
</dbReference>
<dbReference type="PANTHER" id="PTHR10885:SF17">
    <property type="entry name" value="ISOPENTENYL-DIPHOSPHATE DELTA-ISOMERASE I, CHLOROPLASTIC"/>
    <property type="match status" value="1"/>
</dbReference>
<name>A0A8S9SDV7_BRACR</name>
<dbReference type="SUPFAM" id="SSF55811">
    <property type="entry name" value="Nudix"/>
    <property type="match status" value="1"/>
</dbReference>
<dbReference type="GO" id="GO:0004452">
    <property type="term" value="F:isopentenyl-diphosphate delta-isomerase activity"/>
    <property type="evidence" value="ECO:0007669"/>
    <property type="project" value="TreeGrafter"/>
</dbReference>
<protein>
    <submittedName>
        <fullName evidence="1">Uncharacterized protein</fullName>
    </submittedName>
</protein>
<gene>
    <name evidence="1" type="ORF">F2Q69_00039289</name>
</gene>
<dbReference type="AlphaFoldDB" id="A0A8S9SDV7"/>
<reference evidence="1" key="1">
    <citation type="submission" date="2019-12" db="EMBL/GenBank/DDBJ databases">
        <title>Genome sequencing and annotation of Brassica cretica.</title>
        <authorList>
            <person name="Studholme D.J."/>
            <person name="Sarris P."/>
        </authorList>
    </citation>
    <scope>NUCLEOTIDE SEQUENCE</scope>
    <source>
        <strain evidence="1">PFS-109/04</strain>
        <tissue evidence="1">Leaf</tissue>
    </source>
</reference>
<proteinExistence type="predicted"/>
<accession>A0A8S9SDV7</accession>
<evidence type="ECO:0000313" key="2">
    <source>
        <dbReference type="Proteomes" id="UP000712600"/>
    </source>
</evidence>
<dbReference type="PANTHER" id="PTHR10885">
    <property type="entry name" value="ISOPENTENYL-DIPHOSPHATE DELTA-ISOMERASE"/>
    <property type="match status" value="1"/>
</dbReference>
<organism evidence="1 2">
    <name type="scientific">Brassica cretica</name>
    <name type="common">Mustard</name>
    <dbReference type="NCBI Taxonomy" id="69181"/>
    <lineage>
        <taxon>Eukaryota</taxon>
        <taxon>Viridiplantae</taxon>
        <taxon>Streptophyta</taxon>
        <taxon>Embryophyta</taxon>
        <taxon>Tracheophyta</taxon>
        <taxon>Spermatophyta</taxon>
        <taxon>Magnoliopsida</taxon>
        <taxon>eudicotyledons</taxon>
        <taxon>Gunneridae</taxon>
        <taxon>Pentapetalae</taxon>
        <taxon>rosids</taxon>
        <taxon>malvids</taxon>
        <taxon>Brassicales</taxon>
        <taxon>Brassicaceae</taxon>
        <taxon>Brassiceae</taxon>
        <taxon>Brassica</taxon>
    </lineage>
</organism>
<dbReference type="GO" id="GO:0009240">
    <property type="term" value="P:isopentenyl diphosphate biosynthetic process"/>
    <property type="evidence" value="ECO:0007669"/>
    <property type="project" value="TreeGrafter"/>
</dbReference>
<comment type="caution">
    <text evidence="1">The sequence shown here is derived from an EMBL/GenBank/DDBJ whole genome shotgun (WGS) entry which is preliminary data.</text>
</comment>
<evidence type="ECO:0000313" key="1">
    <source>
        <dbReference type="EMBL" id="KAF3599656.1"/>
    </source>
</evidence>